<protein>
    <submittedName>
        <fullName evidence="7">Efflux transporter periplasmic adaptor subunit</fullName>
    </submittedName>
</protein>
<dbReference type="Proteomes" id="UP000233293">
    <property type="component" value="Unassembled WGS sequence"/>
</dbReference>
<dbReference type="SUPFAM" id="SSF111369">
    <property type="entry name" value="HlyD-like secretion proteins"/>
    <property type="match status" value="1"/>
</dbReference>
<dbReference type="Gene3D" id="2.40.50.100">
    <property type="match status" value="1"/>
</dbReference>
<proteinExistence type="inferred from homology"/>
<feature type="domain" description="Multidrug resistance protein MdtA-like alpha-helical hairpin" evidence="3">
    <location>
        <begin position="113"/>
        <end position="180"/>
    </location>
</feature>
<dbReference type="OrthoDB" id="9816569at2"/>
<comment type="subcellular location">
    <subcellularLocation>
        <location evidence="1">Cell envelope</location>
    </subcellularLocation>
</comment>
<feature type="domain" description="Multidrug resistance protein MdtA-like C-terminal permuted SH3" evidence="6">
    <location>
        <begin position="312"/>
        <end position="370"/>
    </location>
</feature>
<dbReference type="PANTHER" id="PTHR30158">
    <property type="entry name" value="ACRA/E-RELATED COMPONENT OF DRUG EFFLUX TRANSPORTER"/>
    <property type="match status" value="1"/>
</dbReference>
<evidence type="ECO:0000259" key="5">
    <source>
        <dbReference type="Pfam" id="PF25944"/>
    </source>
</evidence>
<evidence type="ECO:0000259" key="6">
    <source>
        <dbReference type="Pfam" id="PF25967"/>
    </source>
</evidence>
<dbReference type="AlphaFoldDB" id="A0A2N3PT22"/>
<dbReference type="Pfam" id="PF25967">
    <property type="entry name" value="RND-MFP_C"/>
    <property type="match status" value="1"/>
</dbReference>
<dbReference type="InterPro" id="IPR058627">
    <property type="entry name" value="MdtA-like_C"/>
</dbReference>
<dbReference type="Gene3D" id="2.40.420.20">
    <property type="match status" value="1"/>
</dbReference>
<dbReference type="NCBIfam" id="TIGR01730">
    <property type="entry name" value="RND_mfp"/>
    <property type="match status" value="1"/>
</dbReference>
<dbReference type="InterPro" id="IPR006143">
    <property type="entry name" value="RND_pump_MFP"/>
</dbReference>
<dbReference type="GO" id="GO:0022857">
    <property type="term" value="F:transmembrane transporter activity"/>
    <property type="evidence" value="ECO:0007669"/>
    <property type="project" value="InterPro"/>
</dbReference>
<comment type="caution">
    <text evidence="7">The sequence shown here is derived from an EMBL/GenBank/DDBJ whole genome shotgun (WGS) entry which is preliminary data.</text>
</comment>
<feature type="domain" description="Multidrug resistance protein MdtA-like beta-barrel" evidence="5">
    <location>
        <begin position="220"/>
        <end position="304"/>
    </location>
</feature>
<feature type="domain" description="Multidrug resistance protein MdtA-like barrel-sandwich hybrid" evidence="4">
    <location>
        <begin position="72"/>
        <end position="213"/>
    </location>
</feature>
<dbReference type="FunFam" id="2.40.420.20:FF:000001">
    <property type="entry name" value="Efflux RND transporter periplasmic adaptor subunit"/>
    <property type="match status" value="1"/>
</dbReference>
<dbReference type="EMBL" id="PIUM01000019">
    <property type="protein sequence ID" value="PKU23553.1"/>
    <property type="molecule type" value="Genomic_DNA"/>
</dbReference>
<dbReference type="Pfam" id="PF25917">
    <property type="entry name" value="BSH_RND"/>
    <property type="match status" value="1"/>
</dbReference>
<dbReference type="InterPro" id="IPR058625">
    <property type="entry name" value="MdtA-like_BSH"/>
</dbReference>
<gene>
    <name evidence="7" type="ORF">CWS72_15920</name>
</gene>
<dbReference type="GO" id="GO:0046677">
    <property type="term" value="P:response to antibiotic"/>
    <property type="evidence" value="ECO:0007669"/>
    <property type="project" value="TreeGrafter"/>
</dbReference>
<dbReference type="InterPro" id="IPR058626">
    <property type="entry name" value="MdtA-like_b-barrel"/>
</dbReference>
<keyword evidence="8" id="KW-1185">Reference proteome</keyword>
<name>A0A2N3PT22_9PROT</name>
<reference evidence="8" key="1">
    <citation type="submission" date="2017-12" db="EMBL/GenBank/DDBJ databases">
        <title>Draft genome sequence of Telmatospirillum siberiense 26-4b1T, an acidotolerant peatland alphaproteobacterium potentially involved in sulfur cycling.</title>
        <authorList>
            <person name="Hausmann B."/>
            <person name="Pjevac P."/>
            <person name="Schreck K."/>
            <person name="Herbold C.W."/>
            <person name="Daims H."/>
            <person name="Wagner M."/>
            <person name="Pester M."/>
            <person name="Loy A."/>
        </authorList>
    </citation>
    <scope>NUCLEOTIDE SEQUENCE [LARGE SCALE GENOMIC DNA]</scope>
    <source>
        <strain evidence="8">26-4b1</strain>
    </source>
</reference>
<dbReference type="PANTHER" id="PTHR30158:SF10">
    <property type="entry name" value="CATION EFFLUX PUMP"/>
    <property type="match status" value="1"/>
</dbReference>
<evidence type="ECO:0000313" key="7">
    <source>
        <dbReference type="EMBL" id="PKU23553.1"/>
    </source>
</evidence>
<evidence type="ECO:0000259" key="4">
    <source>
        <dbReference type="Pfam" id="PF25917"/>
    </source>
</evidence>
<dbReference type="Pfam" id="PF25876">
    <property type="entry name" value="HH_MFP_RND"/>
    <property type="match status" value="1"/>
</dbReference>
<evidence type="ECO:0000259" key="3">
    <source>
        <dbReference type="Pfam" id="PF25876"/>
    </source>
</evidence>
<dbReference type="Gene3D" id="2.40.30.170">
    <property type="match status" value="1"/>
</dbReference>
<comment type="similarity">
    <text evidence="2">Belongs to the membrane fusion protein (MFP) (TC 8.A.1) family.</text>
</comment>
<accession>A0A2N3PT22</accession>
<dbReference type="GO" id="GO:0030313">
    <property type="term" value="C:cell envelope"/>
    <property type="evidence" value="ECO:0007669"/>
    <property type="project" value="UniProtKB-SubCell"/>
</dbReference>
<evidence type="ECO:0000313" key="8">
    <source>
        <dbReference type="Proteomes" id="UP000233293"/>
    </source>
</evidence>
<dbReference type="Pfam" id="PF25944">
    <property type="entry name" value="Beta-barrel_RND"/>
    <property type="match status" value="1"/>
</dbReference>
<evidence type="ECO:0000256" key="1">
    <source>
        <dbReference type="ARBA" id="ARBA00004196"/>
    </source>
</evidence>
<dbReference type="RefSeq" id="WP_101251615.1">
    <property type="nucleotide sequence ID" value="NZ_PIUM01000019.1"/>
</dbReference>
<dbReference type="InterPro" id="IPR058624">
    <property type="entry name" value="MdtA-like_HH"/>
</dbReference>
<organism evidence="7 8">
    <name type="scientific">Telmatospirillum siberiense</name>
    <dbReference type="NCBI Taxonomy" id="382514"/>
    <lineage>
        <taxon>Bacteria</taxon>
        <taxon>Pseudomonadati</taxon>
        <taxon>Pseudomonadota</taxon>
        <taxon>Alphaproteobacteria</taxon>
        <taxon>Rhodospirillales</taxon>
        <taxon>Rhodospirillaceae</taxon>
        <taxon>Telmatospirillum</taxon>
    </lineage>
</organism>
<evidence type="ECO:0000256" key="2">
    <source>
        <dbReference type="ARBA" id="ARBA00009477"/>
    </source>
</evidence>
<sequence>MKTRIYFRSRLLLTSAIVAAVIGVGVYSAQSTGASPGTAAGSPAVPVVVRTLAEQKIRAWSEFSGRLHAVDSAEIRPEVGGRIIALKFEDGQNVKAGDVLFIIDPRPYEAAVAKAEANLASARTNAAFAKLELDRAHGLQETQAIAQRVYDERANAARVANADVQAAEATLKQASLDLEHAYVRAPIAGRASRAEITLGNLVQAGPGAPLLTTVVGNQSIYADFDVDEQTYMQSVRDYASGRDQERRIPVQLSVQGDKGHLYQGTIDSFDNRLDPASGTIRARAKFDNADGALVPGMFVSVKLANGGESSELLIPARALGFDQSKKFVYVVEGDNKVAYREVELGKQIASERVALKGVQAGDRVIVDGVQHVRPNALVDPKEAAPDSGSAQAGTN</sequence>
<dbReference type="Gene3D" id="1.10.287.470">
    <property type="entry name" value="Helix hairpin bin"/>
    <property type="match status" value="1"/>
</dbReference>
<dbReference type="GO" id="GO:0005886">
    <property type="term" value="C:plasma membrane"/>
    <property type="evidence" value="ECO:0007669"/>
    <property type="project" value="TreeGrafter"/>
</dbReference>